<accession>A0A6M3Y5G3</accession>
<organism evidence="1">
    <name type="scientific">viral metagenome</name>
    <dbReference type="NCBI Taxonomy" id="1070528"/>
    <lineage>
        <taxon>unclassified sequences</taxon>
        <taxon>metagenomes</taxon>
        <taxon>organismal metagenomes</taxon>
    </lineage>
</organism>
<dbReference type="AlphaFoldDB" id="A0A6M3Y5G3"/>
<reference evidence="1" key="1">
    <citation type="submission" date="2020-03" db="EMBL/GenBank/DDBJ databases">
        <title>The deep terrestrial virosphere.</title>
        <authorList>
            <person name="Holmfeldt K."/>
            <person name="Nilsson E."/>
            <person name="Simone D."/>
            <person name="Lopez-Fernandez M."/>
            <person name="Wu X."/>
            <person name="de Brujin I."/>
            <person name="Lundin D."/>
            <person name="Andersson A."/>
            <person name="Bertilsson S."/>
            <person name="Dopson M."/>
        </authorList>
    </citation>
    <scope>NUCLEOTIDE SEQUENCE</scope>
    <source>
        <strain evidence="1">MM415B03542</strain>
    </source>
</reference>
<dbReference type="EMBL" id="MT145199">
    <property type="protein sequence ID" value="QJI05420.1"/>
    <property type="molecule type" value="Genomic_DNA"/>
</dbReference>
<protein>
    <submittedName>
        <fullName evidence="1">Uncharacterized protein</fullName>
    </submittedName>
</protein>
<evidence type="ECO:0000313" key="1">
    <source>
        <dbReference type="EMBL" id="QJI05420.1"/>
    </source>
</evidence>
<name>A0A6M3Y5G3_9ZZZZ</name>
<sequence>MSGNNGQTPKGKPIISVMIDVFPDISVEVRNFPVNYHQAMEIMTAGVQRVSNHFMAMGLAGKLDEKMTIKKEMIVKPSLGIVSRIGGPH</sequence>
<gene>
    <name evidence="1" type="ORF">MM415B03542_0007</name>
</gene>
<proteinExistence type="predicted"/>